<keyword evidence="5" id="KW-1185">Reference proteome</keyword>
<keyword evidence="2" id="KW-0564">Palmitate</keyword>
<accession>A0A5E4RZZ4</accession>
<protein>
    <submittedName>
        <fullName evidence="4">RND transporter</fullName>
    </submittedName>
</protein>
<dbReference type="Pfam" id="PF02321">
    <property type="entry name" value="OEP"/>
    <property type="match status" value="2"/>
</dbReference>
<dbReference type="RefSeq" id="WP_150677868.1">
    <property type="nucleotide sequence ID" value="NZ_CABPSK010000001.1"/>
</dbReference>
<evidence type="ECO:0000313" key="4">
    <source>
        <dbReference type="EMBL" id="VVD68054.1"/>
    </source>
</evidence>
<keyword evidence="2" id="KW-0449">Lipoprotein</keyword>
<dbReference type="GeneID" id="300402523"/>
<keyword evidence="2" id="KW-1134">Transmembrane beta strand</keyword>
<dbReference type="GO" id="GO:0005886">
    <property type="term" value="C:plasma membrane"/>
    <property type="evidence" value="ECO:0007669"/>
    <property type="project" value="UniProtKB-SubCell"/>
</dbReference>
<dbReference type="NCBIfam" id="TIGR01845">
    <property type="entry name" value="outer_NodT"/>
    <property type="match status" value="1"/>
</dbReference>
<dbReference type="PANTHER" id="PTHR30203">
    <property type="entry name" value="OUTER MEMBRANE CATION EFFLUX PROTEIN"/>
    <property type="match status" value="1"/>
</dbReference>
<sequence>MTPRIHSRPLVRPPARSLLRRALRRHAPLAALLPLWLGACSFAPSDKPPAMPSPAHYGTNALPERTVIAQGASQQFDVGAAPVKAWWHAYRSDKLDALVDEGLRNSPNLSAADHALQAAREQLKAQIGSSLFPSIDIGGEAARERNLGIPTFGPPTALYNMFVGQIQARYTFDFFGASRFANASLAAQVDQQAFQLEASRQALAANIVSGAIGASVLGAQVKATERLVDLAQADANEMARREALGAVSRSDALSSAQNAESLAASLPGLRAQWQSTRHALAVLLGRTPDQAPDDLPLGELRVPQQLPVAVPSTLLQTRPDIQAAEMALKAASAEVGVATAQMFPSLTLTASMGKGGFNWPTVMSNAGSLWSIAGSLTQPLFHGGALLAQRRAAQATYAAAVDQYKQTVLTAFKNVADTLASLEADNTSLLHADNASAAAEQVYRDTAARVRLGALPTSAARAREQQYWNAYMTTVRATGARLSDTALLFYAMGVPPEPTADTAKTPTSPATVDGAKAGTVDEAKGPARTSQDVARR</sequence>
<keyword evidence="2" id="KW-0472">Membrane</keyword>
<dbReference type="AlphaFoldDB" id="A0A5E4RZZ4"/>
<feature type="region of interest" description="Disordered" evidence="3">
    <location>
        <begin position="496"/>
        <end position="536"/>
    </location>
</feature>
<comment type="subcellular location">
    <subcellularLocation>
        <location evidence="2">Cell membrane</location>
        <topology evidence="2">Lipid-anchor</topology>
    </subcellularLocation>
</comment>
<dbReference type="SUPFAM" id="SSF56954">
    <property type="entry name" value="Outer membrane efflux proteins (OEP)"/>
    <property type="match status" value="1"/>
</dbReference>
<dbReference type="Gene3D" id="1.20.1600.10">
    <property type="entry name" value="Outer membrane efflux proteins (OEP)"/>
    <property type="match status" value="1"/>
</dbReference>
<dbReference type="EMBL" id="CABPSK010000001">
    <property type="protein sequence ID" value="VVD68054.1"/>
    <property type="molecule type" value="Genomic_DNA"/>
</dbReference>
<evidence type="ECO:0000256" key="1">
    <source>
        <dbReference type="ARBA" id="ARBA00007613"/>
    </source>
</evidence>
<dbReference type="InterPro" id="IPR010131">
    <property type="entry name" value="MdtP/NodT-like"/>
</dbReference>
<organism evidence="4 5">
    <name type="scientific">Pandoraea pneumonica</name>
    <dbReference type="NCBI Taxonomy" id="2508299"/>
    <lineage>
        <taxon>Bacteria</taxon>
        <taxon>Pseudomonadati</taxon>
        <taxon>Pseudomonadota</taxon>
        <taxon>Betaproteobacteria</taxon>
        <taxon>Burkholderiales</taxon>
        <taxon>Burkholderiaceae</taxon>
        <taxon>Pandoraea</taxon>
    </lineage>
</organism>
<dbReference type="PANTHER" id="PTHR30203:SF33">
    <property type="entry name" value="BLR4455 PROTEIN"/>
    <property type="match status" value="1"/>
</dbReference>
<dbReference type="Gene3D" id="2.20.200.10">
    <property type="entry name" value="Outer membrane efflux proteins (OEP)"/>
    <property type="match status" value="1"/>
</dbReference>
<dbReference type="OrthoDB" id="9770517at2"/>
<evidence type="ECO:0000313" key="5">
    <source>
        <dbReference type="Proteomes" id="UP000366945"/>
    </source>
</evidence>
<gene>
    <name evidence="4" type="ORF">PPN31114_00457</name>
</gene>
<evidence type="ECO:0000256" key="2">
    <source>
        <dbReference type="RuleBase" id="RU362097"/>
    </source>
</evidence>
<dbReference type="InterPro" id="IPR003423">
    <property type="entry name" value="OMP_efflux"/>
</dbReference>
<keyword evidence="2" id="KW-0812">Transmembrane</keyword>
<dbReference type="Proteomes" id="UP000366945">
    <property type="component" value="Unassembled WGS sequence"/>
</dbReference>
<proteinExistence type="inferred from homology"/>
<dbReference type="GO" id="GO:0015562">
    <property type="term" value="F:efflux transmembrane transporter activity"/>
    <property type="evidence" value="ECO:0007669"/>
    <property type="project" value="InterPro"/>
</dbReference>
<name>A0A5E4RZZ4_9BURK</name>
<comment type="similarity">
    <text evidence="1 2">Belongs to the outer membrane factor (OMF) (TC 1.B.17) family.</text>
</comment>
<evidence type="ECO:0000256" key="3">
    <source>
        <dbReference type="SAM" id="MobiDB-lite"/>
    </source>
</evidence>
<reference evidence="4 5" key="1">
    <citation type="submission" date="2019-08" db="EMBL/GenBank/DDBJ databases">
        <authorList>
            <person name="Peeters C."/>
        </authorList>
    </citation>
    <scope>NUCLEOTIDE SEQUENCE [LARGE SCALE GENOMIC DNA]</scope>
    <source>
        <strain evidence="4 5">LMG 31114</strain>
    </source>
</reference>